<dbReference type="Proteomes" id="UP000192674">
    <property type="component" value="Unassembled WGS sequence"/>
</dbReference>
<keyword evidence="3" id="KW-0285">Flavoprotein</keyword>
<sequence>MLDTGSAPGVPRSASRLAGVPVAVVGGGPVGRWTALLLAQAGAVVTLYDDGSLNTGLINGGWGFAYHSHDPAVGHLATQGIELYLRMRDVVLPQGVVTEEWSTVQRASGAAPFPEGLEELEGYRRLDPADLSVNMVEGVVVHSVVVPGELLLGALAQLHKDLGVTFVREHVADPADISDVAFVVNATGLASAWLYDDREFTPSMGTVVRLRKPEGFSGVYAWDDATNCAPYAISQDATGHVVVGGTTKPVTIEQAREWVDAGSPPDMATGEFLLGHISSYLPALAKAEYVRTDTGIRPERSDIRIARDQNDARVIHATGFGGFGVTVAPAVAARVVDLVAAGVQR</sequence>
<dbReference type="SUPFAM" id="SSF54373">
    <property type="entry name" value="FAD-linked reductases, C-terminal domain"/>
    <property type="match status" value="1"/>
</dbReference>
<dbReference type="EMBL" id="FWXV01000005">
    <property type="protein sequence ID" value="SMD18406.1"/>
    <property type="molecule type" value="Genomic_DNA"/>
</dbReference>
<evidence type="ECO:0000256" key="3">
    <source>
        <dbReference type="ARBA" id="ARBA00022630"/>
    </source>
</evidence>
<keyword evidence="5" id="KW-0560">Oxidoreductase</keyword>
<reference evidence="10 11" key="1">
    <citation type="submission" date="2017-04" db="EMBL/GenBank/DDBJ databases">
        <authorList>
            <person name="Afonso C.L."/>
            <person name="Miller P.J."/>
            <person name="Scott M.A."/>
            <person name="Spackman E."/>
            <person name="Goraichik I."/>
            <person name="Dimitrov K.M."/>
            <person name="Suarez D.L."/>
            <person name="Swayne D.E."/>
        </authorList>
    </citation>
    <scope>NUCLEOTIDE SEQUENCE [LARGE SCALE GENOMIC DNA]</scope>
    <source>
        <strain evidence="10 11">DSM 43828</strain>
    </source>
</reference>
<evidence type="ECO:0000256" key="7">
    <source>
        <dbReference type="ARBA" id="ARBA00039751"/>
    </source>
</evidence>
<gene>
    <name evidence="10" type="ORF">SAMN05661093_05769</name>
</gene>
<name>A0A1W2FA39_KIBAR</name>
<evidence type="ECO:0000256" key="8">
    <source>
        <dbReference type="ARBA" id="ARBA00049547"/>
    </source>
</evidence>
<evidence type="ECO:0000256" key="2">
    <source>
        <dbReference type="ARBA" id="ARBA00006730"/>
    </source>
</evidence>
<dbReference type="Gene3D" id="3.30.9.10">
    <property type="entry name" value="D-Amino Acid Oxidase, subunit A, domain 2"/>
    <property type="match status" value="1"/>
</dbReference>
<dbReference type="EC" id="1.4.3.3" evidence="6"/>
<dbReference type="GO" id="GO:0071949">
    <property type="term" value="F:FAD binding"/>
    <property type="evidence" value="ECO:0007669"/>
    <property type="project" value="InterPro"/>
</dbReference>
<feature type="domain" description="FAD dependent oxidoreductase" evidence="9">
    <location>
        <begin position="22"/>
        <end position="338"/>
    </location>
</feature>
<comment type="cofactor">
    <cofactor evidence="1">
        <name>FAD</name>
        <dbReference type="ChEBI" id="CHEBI:57692"/>
    </cofactor>
</comment>
<evidence type="ECO:0000313" key="10">
    <source>
        <dbReference type="EMBL" id="SMD18406.1"/>
    </source>
</evidence>
<dbReference type="InterPro" id="IPR023209">
    <property type="entry name" value="DAO"/>
</dbReference>
<keyword evidence="4" id="KW-0274">FAD</keyword>
<evidence type="ECO:0000313" key="11">
    <source>
        <dbReference type="Proteomes" id="UP000192674"/>
    </source>
</evidence>
<comment type="similarity">
    <text evidence="2">Belongs to the DAMOX/DASOX family.</text>
</comment>
<evidence type="ECO:0000256" key="4">
    <source>
        <dbReference type="ARBA" id="ARBA00022827"/>
    </source>
</evidence>
<protein>
    <recommendedName>
        <fullName evidence="7">D-amino-acid oxidase</fullName>
        <ecNumber evidence="6">1.4.3.3</ecNumber>
    </recommendedName>
</protein>
<keyword evidence="11" id="KW-1185">Reference proteome</keyword>
<organism evidence="10 11">
    <name type="scientific">Kibdelosporangium aridum</name>
    <dbReference type="NCBI Taxonomy" id="2030"/>
    <lineage>
        <taxon>Bacteria</taxon>
        <taxon>Bacillati</taxon>
        <taxon>Actinomycetota</taxon>
        <taxon>Actinomycetes</taxon>
        <taxon>Pseudonocardiales</taxon>
        <taxon>Pseudonocardiaceae</taxon>
        <taxon>Kibdelosporangium</taxon>
    </lineage>
</organism>
<comment type="catalytic activity">
    <reaction evidence="8">
        <text>a D-alpha-amino acid + O2 + H2O = a 2-oxocarboxylate + H2O2 + NH4(+)</text>
        <dbReference type="Rhea" id="RHEA:21816"/>
        <dbReference type="ChEBI" id="CHEBI:15377"/>
        <dbReference type="ChEBI" id="CHEBI:15379"/>
        <dbReference type="ChEBI" id="CHEBI:16240"/>
        <dbReference type="ChEBI" id="CHEBI:28938"/>
        <dbReference type="ChEBI" id="CHEBI:35179"/>
        <dbReference type="ChEBI" id="CHEBI:59871"/>
        <dbReference type="EC" id="1.4.3.3"/>
    </reaction>
    <physiologicalReaction direction="left-to-right" evidence="8">
        <dbReference type="Rhea" id="RHEA:21817"/>
    </physiologicalReaction>
</comment>
<dbReference type="GO" id="GO:0005737">
    <property type="term" value="C:cytoplasm"/>
    <property type="evidence" value="ECO:0007669"/>
    <property type="project" value="TreeGrafter"/>
</dbReference>
<evidence type="ECO:0000256" key="6">
    <source>
        <dbReference type="ARBA" id="ARBA00039101"/>
    </source>
</evidence>
<evidence type="ECO:0000256" key="5">
    <source>
        <dbReference type="ARBA" id="ARBA00023002"/>
    </source>
</evidence>
<evidence type="ECO:0000259" key="9">
    <source>
        <dbReference type="Pfam" id="PF01266"/>
    </source>
</evidence>
<proteinExistence type="inferred from homology"/>
<accession>A0A1W2FA39</accession>
<dbReference type="Gene3D" id="3.40.50.720">
    <property type="entry name" value="NAD(P)-binding Rossmann-like Domain"/>
    <property type="match status" value="1"/>
</dbReference>
<dbReference type="SUPFAM" id="SSF51971">
    <property type="entry name" value="Nucleotide-binding domain"/>
    <property type="match status" value="1"/>
</dbReference>
<dbReference type="GO" id="GO:0003884">
    <property type="term" value="F:D-amino-acid oxidase activity"/>
    <property type="evidence" value="ECO:0007669"/>
    <property type="project" value="UniProtKB-EC"/>
</dbReference>
<evidence type="ECO:0000256" key="1">
    <source>
        <dbReference type="ARBA" id="ARBA00001974"/>
    </source>
</evidence>
<dbReference type="Pfam" id="PF01266">
    <property type="entry name" value="DAO"/>
    <property type="match status" value="1"/>
</dbReference>
<dbReference type="InterPro" id="IPR006076">
    <property type="entry name" value="FAD-dep_OxRdtase"/>
</dbReference>
<dbReference type="AlphaFoldDB" id="A0A1W2FA39"/>
<dbReference type="GO" id="GO:0019478">
    <property type="term" value="P:D-amino acid catabolic process"/>
    <property type="evidence" value="ECO:0007669"/>
    <property type="project" value="TreeGrafter"/>
</dbReference>
<dbReference type="PANTHER" id="PTHR11530">
    <property type="entry name" value="D-AMINO ACID OXIDASE"/>
    <property type="match status" value="1"/>
</dbReference>
<dbReference type="PANTHER" id="PTHR11530:SF11">
    <property type="entry name" value="D-ASPARTATE OXIDASE"/>
    <property type="match status" value="1"/>
</dbReference>